<dbReference type="SMART" id="SM00091">
    <property type="entry name" value="PAS"/>
    <property type="match status" value="1"/>
</dbReference>
<dbReference type="Pfam" id="PF00990">
    <property type="entry name" value="GGDEF"/>
    <property type="match status" value="1"/>
</dbReference>
<dbReference type="Pfam" id="PF13426">
    <property type="entry name" value="PAS_9"/>
    <property type="match status" value="1"/>
</dbReference>
<dbReference type="PANTHER" id="PTHR45228">
    <property type="entry name" value="CYCLIC DI-GMP PHOSPHODIESTERASE TM_0186-RELATED"/>
    <property type="match status" value="1"/>
</dbReference>
<feature type="transmembrane region" description="Helical" evidence="1">
    <location>
        <begin position="6"/>
        <end position="27"/>
    </location>
</feature>
<dbReference type="SUPFAM" id="SSF55073">
    <property type="entry name" value="Nucleotide cyclase"/>
    <property type="match status" value="1"/>
</dbReference>
<sequence length="670" mass="74508">MQLDWLLPSLVTVTGLSALLLAANGLFGGWKERYFLDWTIGWSLSLGRLWVEAGLLFGPAPGAAGILCDSLLALAVFFFWRALWDLERGPEAGRRLLWLLPGAGILWSAVAHGSGYPWLGVVPVALAAARIQLGIGLHFIKLQTRYNYVTLRRLGGCLLFGGAQYLLEAGLRPLAAMPAWGYWVQSLAAFLTVAFILLLRVEKSCRERDESLANFREIFRNANDLLFLTSAGSDERILEVNELACQKLGRSREEFLRLRWPDLLAESCLGKAAEIRRELADRGRCTYEAAYRMEDGGELPVEVSQFALDGRALLLSSARDISERRRIEQALRELLFIDPITGLYNRTYLEEMLPALDRPAELPLGVILGDVNGLKLANDAFGHQAGDELLRRIAAILKACCRERDVIVRWGGDEFLLLLPQTGLEGLAQVCRAIRERCRTAPPDPIHLSLAMGFAVKQNPAQSLAECFRSADERMYQRKLQESKAVRNAMILSLQKSLAEKSNETEQHAERLRLLALQIGREVGLPAVLLDDLALLASLHDIGKIGIPDPILAKPGKLSPGEWQVMKRHPDIGYRILLSVPELAHLAKAVLAHHERWDGAGYPLGLKEDEIPLLARIIAIVDAYDAMTHKRIYKEADHPAYALAEIRRQAGSQFDPHLTEVFLKLMAATG</sequence>
<dbReference type="NCBIfam" id="TIGR00254">
    <property type="entry name" value="GGDEF"/>
    <property type="match status" value="1"/>
</dbReference>
<dbReference type="RefSeq" id="WP_165907695.1">
    <property type="nucleotide sequence ID" value="NZ_SLUN01000001.1"/>
</dbReference>
<keyword evidence="1" id="KW-0472">Membrane</keyword>
<proteinExistence type="predicted"/>
<keyword evidence="1" id="KW-0812">Transmembrane</keyword>
<feature type="transmembrane region" description="Helical" evidence="1">
    <location>
        <begin position="96"/>
        <end position="112"/>
    </location>
</feature>
<dbReference type="Gene3D" id="3.30.70.270">
    <property type="match status" value="1"/>
</dbReference>
<feature type="domain" description="HD-GYP" evidence="3">
    <location>
        <begin position="483"/>
        <end position="670"/>
    </location>
</feature>
<dbReference type="PROSITE" id="PS50887">
    <property type="entry name" value="GGDEF"/>
    <property type="match status" value="1"/>
</dbReference>
<dbReference type="InterPro" id="IPR029787">
    <property type="entry name" value="Nucleotide_cyclase"/>
</dbReference>
<dbReference type="SUPFAM" id="SSF109604">
    <property type="entry name" value="HD-domain/PDEase-like"/>
    <property type="match status" value="1"/>
</dbReference>
<dbReference type="CDD" id="cd00077">
    <property type="entry name" value="HDc"/>
    <property type="match status" value="1"/>
</dbReference>
<dbReference type="EMBL" id="SLUN01000001">
    <property type="protein sequence ID" value="TCL76921.1"/>
    <property type="molecule type" value="Genomic_DNA"/>
</dbReference>
<dbReference type="InterPro" id="IPR035965">
    <property type="entry name" value="PAS-like_dom_sf"/>
</dbReference>
<comment type="caution">
    <text evidence="4">The sequence shown here is derived from an EMBL/GenBank/DDBJ whole genome shotgun (WGS) entry which is preliminary data.</text>
</comment>
<feature type="transmembrane region" description="Helical" evidence="1">
    <location>
        <begin position="179"/>
        <end position="199"/>
    </location>
</feature>
<dbReference type="InterPro" id="IPR003607">
    <property type="entry name" value="HD/PDEase_dom"/>
</dbReference>
<dbReference type="NCBIfam" id="TIGR00229">
    <property type="entry name" value="sensory_box"/>
    <property type="match status" value="1"/>
</dbReference>
<dbReference type="SUPFAM" id="SSF55785">
    <property type="entry name" value="PYP-like sensor domain (PAS domain)"/>
    <property type="match status" value="1"/>
</dbReference>
<dbReference type="CDD" id="cd00130">
    <property type="entry name" value="PAS"/>
    <property type="match status" value="1"/>
</dbReference>
<organism evidence="4 5">
    <name type="scientific">Hydrogenispora ethanolica</name>
    <dbReference type="NCBI Taxonomy" id="1082276"/>
    <lineage>
        <taxon>Bacteria</taxon>
        <taxon>Bacillati</taxon>
        <taxon>Bacillota</taxon>
        <taxon>Hydrogenispora</taxon>
    </lineage>
</organism>
<protein>
    <submittedName>
        <fullName evidence="4">PAS domain S-box-containing protein/diguanylate cyclase (GGDEF)-like protein</fullName>
    </submittedName>
</protein>
<dbReference type="Gene3D" id="3.30.450.20">
    <property type="entry name" value="PAS domain"/>
    <property type="match status" value="1"/>
</dbReference>
<dbReference type="CDD" id="cd01949">
    <property type="entry name" value="GGDEF"/>
    <property type="match status" value="1"/>
</dbReference>
<dbReference type="InterPro" id="IPR000014">
    <property type="entry name" value="PAS"/>
</dbReference>
<dbReference type="InterPro" id="IPR052020">
    <property type="entry name" value="Cyclic_di-GMP/3'3'-cGAMP_PDE"/>
</dbReference>
<evidence type="ECO:0000259" key="2">
    <source>
        <dbReference type="PROSITE" id="PS50887"/>
    </source>
</evidence>
<feature type="transmembrane region" description="Helical" evidence="1">
    <location>
        <begin position="118"/>
        <end position="139"/>
    </location>
</feature>
<dbReference type="Pfam" id="PF13487">
    <property type="entry name" value="HD_5"/>
    <property type="match status" value="1"/>
</dbReference>
<keyword evidence="5" id="KW-1185">Reference proteome</keyword>
<dbReference type="Proteomes" id="UP000295008">
    <property type="component" value="Unassembled WGS sequence"/>
</dbReference>
<name>A0A4R1SBN6_HYDET</name>
<dbReference type="PROSITE" id="PS51832">
    <property type="entry name" value="HD_GYP"/>
    <property type="match status" value="1"/>
</dbReference>
<accession>A0A4R1SBN6</accession>
<evidence type="ECO:0000313" key="5">
    <source>
        <dbReference type="Proteomes" id="UP000295008"/>
    </source>
</evidence>
<feature type="domain" description="GGDEF" evidence="2">
    <location>
        <begin position="362"/>
        <end position="495"/>
    </location>
</feature>
<evidence type="ECO:0000259" key="3">
    <source>
        <dbReference type="PROSITE" id="PS51832"/>
    </source>
</evidence>
<dbReference type="Gene3D" id="1.10.3210.10">
    <property type="entry name" value="Hypothetical protein af1432"/>
    <property type="match status" value="1"/>
</dbReference>
<dbReference type="PANTHER" id="PTHR45228:SF1">
    <property type="entry name" value="CYCLIC DI-GMP PHOSPHODIESTERASE TM_0186"/>
    <property type="match status" value="1"/>
</dbReference>
<reference evidence="4 5" key="1">
    <citation type="submission" date="2019-03" db="EMBL/GenBank/DDBJ databases">
        <title>Genomic Encyclopedia of Type Strains, Phase IV (KMG-IV): sequencing the most valuable type-strain genomes for metagenomic binning, comparative biology and taxonomic classification.</title>
        <authorList>
            <person name="Goeker M."/>
        </authorList>
    </citation>
    <scope>NUCLEOTIDE SEQUENCE [LARGE SCALE GENOMIC DNA]</scope>
    <source>
        <strain evidence="4 5">LX-B</strain>
    </source>
</reference>
<feature type="transmembrane region" description="Helical" evidence="1">
    <location>
        <begin position="63"/>
        <end position="84"/>
    </location>
</feature>
<dbReference type="AlphaFoldDB" id="A0A4R1SBN6"/>
<dbReference type="InterPro" id="IPR000160">
    <property type="entry name" value="GGDEF_dom"/>
</dbReference>
<keyword evidence="1" id="KW-1133">Transmembrane helix</keyword>
<dbReference type="SMART" id="SM00267">
    <property type="entry name" value="GGDEF"/>
    <property type="match status" value="1"/>
</dbReference>
<dbReference type="InterPro" id="IPR043128">
    <property type="entry name" value="Rev_trsase/Diguanyl_cyclase"/>
</dbReference>
<dbReference type="SMART" id="SM00471">
    <property type="entry name" value="HDc"/>
    <property type="match status" value="1"/>
</dbReference>
<evidence type="ECO:0000313" key="4">
    <source>
        <dbReference type="EMBL" id="TCL76921.1"/>
    </source>
</evidence>
<gene>
    <name evidence="4" type="ORF">EDC14_1001206</name>
</gene>
<dbReference type="InterPro" id="IPR037522">
    <property type="entry name" value="HD_GYP_dom"/>
</dbReference>
<evidence type="ECO:0000256" key="1">
    <source>
        <dbReference type="SAM" id="Phobius"/>
    </source>
</evidence>